<protein>
    <submittedName>
        <fullName evidence="2">Phage holin family protein</fullName>
    </submittedName>
</protein>
<dbReference type="PANTHER" id="PTHR37309">
    <property type="entry name" value="SLR0284 PROTEIN"/>
    <property type="match status" value="1"/>
</dbReference>
<proteinExistence type="predicted"/>
<keyword evidence="1" id="KW-1133">Transmembrane helix</keyword>
<dbReference type="Pfam" id="PF04020">
    <property type="entry name" value="Phage_holin_4_2"/>
    <property type="match status" value="1"/>
</dbReference>
<feature type="transmembrane region" description="Helical" evidence="1">
    <location>
        <begin position="92"/>
        <end position="113"/>
    </location>
</feature>
<dbReference type="Proteomes" id="UP001236507">
    <property type="component" value="Unassembled WGS sequence"/>
</dbReference>
<dbReference type="PANTHER" id="PTHR37309:SF1">
    <property type="entry name" value="SLR0284 PROTEIN"/>
    <property type="match status" value="1"/>
</dbReference>
<dbReference type="EMBL" id="JASHIF010000011">
    <property type="protein sequence ID" value="MDI9860353.1"/>
    <property type="molecule type" value="Genomic_DNA"/>
</dbReference>
<keyword evidence="1" id="KW-0812">Transmembrane</keyword>
<feature type="transmembrane region" description="Helical" evidence="1">
    <location>
        <begin position="60"/>
        <end position="80"/>
    </location>
</feature>
<dbReference type="RefSeq" id="WP_095166129.1">
    <property type="nucleotide sequence ID" value="NZ_JASHIF010000011.1"/>
</dbReference>
<gene>
    <name evidence="2" type="ORF">QM524_14165</name>
</gene>
<accession>A0ABT6YB59</accession>
<evidence type="ECO:0000313" key="2">
    <source>
        <dbReference type="EMBL" id="MDI9860353.1"/>
    </source>
</evidence>
<keyword evidence="1" id="KW-0472">Membrane</keyword>
<evidence type="ECO:0000313" key="3">
    <source>
        <dbReference type="Proteomes" id="UP001236507"/>
    </source>
</evidence>
<comment type="caution">
    <text evidence="2">The sequence shown here is derived from an EMBL/GenBank/DDBJ whole genome shotgun (WGS) entry which is preliminary data.</text>
</comment>
<reference evidence="2 3" key="1">
    <citation type="submission" date="2023-05" db="EMBL/GenBank/DDBJ databases">
        <title>Novel species of genus Flectobacillus isolated from stream in China.</title>
        <authorList>
            <person name="Lu H."/>
        </authorList>
    </citation>
    <scope>NUCLEOTIDE SEQUENCE [LARGE SCALE GENOMIC DNA]</scope>
    <source>
        <strain evidence="2 3">KCTC 42575</strain>
    </source>
</reference>
<sequence>MVNFIIKYLLIAIAVIVFAKYIDGIVIQDDNFVISLKVALAMGFVNTFLKPVLKIISFPITILSLGLFLLVINVILVYLVSHFVTGFNVHGFLPPLLFSFGISVVSTILGWILD</sequence>
<keyword evidence="3" id="KW-1185">Reference proteome</keyword>
<organism evidence="2 3">
    <name type="scientific">Flectobacillus roseus</name>
    <dbReference type="NCBI Taxonomy" id="502259"/>
    <lineage>
        <taxon>Bacteria</taxon>
        <taxon>Pseudomonadati</taxon>
        <taxon>Bacteroidota</taxon>
        <taxon>Cytophagia</taxon>
        <taxon>Cytophagales</taxon>
        <taxon>Flectobacillaceae</taxon>
        <taxon>Flectobacillus</taxon>
    </lineage>
</organism>
<name>A0ABT6YB59_9BACT</name>
<dbReference type="InterPro" id="IPR007165">
    <property type="entry name" value="Phage_holin_4_2"/>
</dbReference>
<evidence type="ECO:0000256" key="1">
    <source>
        <dbReference type="SAM" id="Phobius"/>
    </source>
</evidence>
<feature type="transmembrane region" description="Helical" evidence="1">
    <location>
        <begin position="34"/>
        <end position="53"/>
    </location>
</feature>